<dbReference type="PRINTS" id="PR00111">
    <property type="entry name" value="ABHYDROLASE"/>
</dbReference>
<feature type="domain" description="AB hydrolase-1" evidence="2">
    <location>
        <begin position="53"/>
        <end position="354"/>
    </location>
</feature>
<dbReference type="InterPro" id="IPR000639">
    <property type="entry name" value="Epox_hydrolase-like"/>
</dbReference>
<dbReference type="EMBL" id="JBEPMC010000007">
    <property type="protein sequence ID" value="MET3581308.1"/>
    <property type="molecule type" value="Genomic_DNA"/>
</dbReference>
<dbReference type="PRINTS" id="PR00412">
    <property type="entry name" value="EPOXHYDRLASE"/>
</dbReference>
<dbReference type="SUPFAM" id="SSF53474">
    <property type="entry name" value="alpha/beta-Hydrolases"/>
    <property type="match status" value="1"/>
</dbReference>
<keyword evidence="4" id="KW-1185">Reference proteome</keyword>
<dbReference type="InterPro" id="IPR000073">
    <property type="entry name" value="AB_hydrolase_1"/>
</dbReference>
<dbReference type="InterPro" id="IPR029058">
    <property type="entry name" value="AB_hydrolase_fold"/>
</dbReference>
<evidence type="ECO:0000313" key="4">
    <source>
        <dbReference type="Proteomes" id="UP001549204"/>
    </source>
</evidence>
<organism evidence="3 4">
    <name type="scientific">Mesorhizobium robiniae</name>
    <dbReference type="NCBI Taxonomy" id="559315"/>
    <lineage>
        <taxon>Bacteria</taxon>
        <taxon>Pseudomonadati</taxon>
        <taxon>Pseudomonadota</taxon>
        <taxon>Alphaproteobacteria</taxon>
        <taxon>Hyphomicrobiales</taxon>
        <taxon>Phyllobacteriaceae</taxon>
        <taxon>Mesorhizobium</taxon>
    </lineage>
</organism>
<sequence>MISLSRRAVLLGTAGSLIAPFVPAFGTTRIMPPVRYVRTNGIDMAVYEAGKGPAVVLLHGFPELAFSWRHQIAPLAAAGYRVIVPDQRGYGLTDRPSKVEEYDMAHLTGDLVGLLDTLGVEKAVFVGHDWGGLVAWQMPLFHQKRVAGVIGVNTPFIPHEMLWLHPSLTRGLTAPDKPFVADETKDPIVQMREIYSPEMYVLMFEDGDLADRLMAHDVARVFRDNMRKGVITAAQYAELPPQVRHMAFIKALERPEPKSLPGELILAPDELAFYVESFERTGFSPGINWYRNLSRNWKAGLNVDQTIKVPSLMIAAEDDVVLAPALMDRMDVHIADLEKHVIAGCGHWSQQEKPEEVTALMLDWLKRRFPA</sequence>
<evidence type="ECO:0000256" key="1">
    <source>
        <dbReference type="ARBA" id="ARBA00022801"/>
    </source>
</evidence>
<dbReference type="PANTHER" id="PTHR43329">
    <property type="entry name" value="EPOXIDE HYDROLASE"/>
    <property type="match status" value="1"/>
</dbReference>
<dbReference type="Pfam" id="PF00561">
    <property type="entry name" value="Abhydrolase_1"/>
    <property type="match status" value="1"/>
</dbReference>
<reference evidence="3 4" key="1">
    <citation type="submission" date="2024-06" db="EMBL/GenBank/DDBJ databases">
        <title>Genomic Encyclopedia of Type Strains, Phase IV (KMG-IV): sequencing the most valuable type-strain genomes for metagenomic binning, comparative biology and taxonomic classification.</title>
        <authorList>
            <person name="Goeker M."/>
        </authorList>
    </citation>
    <scope>NUCLEOTIDE SEQUENCE [LARGE SCALE GENOMIC DNA]</scope>
    <source>
        <strain evidence="3 4">DSM 100022</strain>
    </source>
</reference>
<gene>
    <name evidence="3" type="ORF">ABID19_004354</name>
</gene>
<accession>A0ABV2GSN6</accession>
<keyword evidence="1" id="KW-0378">Hydrolase</keyword>
<dbReference type="Gene3D" id="3.40.50.1820">
    <property type="entry name" value="alpha/beta hydrolase"/>
    <property type="match status" value="1"/>
</dbReference>
<evidence type="ECO:0000259" key="2">
    <source>
        <dbReference type="Pfam" id="PF00561"/>
    </source>
</evidence>
<name>A0ABV2GSN6_9HYPH</name>
<protein>
    <submittedName>
        <fullName evidence="3">Pimeloyl-ACP methyl ester carboxylesterase</fullName>
    </submittedName>
</protein>
<comment type="caution">
    <text evidence="3">The sequence shown here is derived from an EMBL/GenBank/DDBJ whole genome shotgun (WGS) entry which is preliminary data.</text>
</comment>
<proteinExistence type="predicted"/>
<dbReference type="Proteomes" id="UP001549204">
    <property type="component" value="Unassembled WGS sequence"/>
</dbReference>
<evidence type="ECO:0000313" key="3">
    <source>
        <dbReference type="EMBL" id="MET3581308.1"/>
    </source>
</evidence>